<accession>A0ABN7AZW8</accession>
<feature type="compositionally biased region" description="Low complexity" evidence="2">
    <location>
        <begin position="269"/>
        <end position="279"/>
    </location>
</feature>
<sequence>MKTTLLFLAAVGLASAGVIPVAPIVGHVATQYHAQDELGQYSYGYAGGPSAKDEIKTADGITRGGYTYIDGNGLVQSAAYVSDPVNGFRVAATNLPAGPAVPAGPQVVAVEPTISIAPATVGVSQAAPALPVDATVLAKQGDQQPSTIILSAVSPVTIQQEAPAPVEEKNEESPEAPKSEAPQENSGASADAIAVATIEQLVTPVQDTPEVQAAKAAHLAAVEAVKVRDAAQAEQDAQENNISKSDEENETEKPDESGESGDESKSTESTEAPAAAPSPAAEPAPAPAPEPAPAADAPVAPKVEVTPSIVATELAPAAPLPSSSFVPSVLVKEVVAAQAIPVPQVSLVAAPVAESVAVPAAAPVAVPVAAAPVAVPVAAAPVAVPVAAAPVAVPAAAPVAVPGVVIGAPIAPSPSGPVALEHVGQITSQYHAQDELGQYAYGYSGGPSAKHELKTADGLTSGGYSYIDSHGLVQTAAYLSDPVNGFRVAATNIPQPRQPEYIADSPEVEEAKQQLFKAQAEHIAKL</sequence>
<keyword evidence="3" id="KW-0732">Signal</keyword>
<dbReference type="EMBL" id="AP028915">
    <property type="protein sequence ID" value="BES96947.1"/>
    <property type="molecule type" value="Genomic_DNA"/>
</dbReference>
<dbReference type="PROSITE" id="PS51155">
    <property type="entry name" value="CHIT_BIND_RR_2"/>
    <property type="match status" value="2"/>
</dbReference>
<protein>
    <submittedName>
        <fullName evidence="4">Structural constituent of cuticle</fullName>
    </submittedName>
</protein>
<dbReference type="InterPro" id="IPR050468">
    <property type="entry name" value="Cuticle_Struct_Prot"/>
</dbReference>
<gene>
    <name evidence="4" type="ORF">NTJ_09760</name>
</gene>
<evidence type="ECO:0000256" key="3">
    <source>
        <dbReference type="SAM" id="SignalP"/>
    </source>
</evidence>
<feature type="compositionally biased region" description="Pro residues" evidence="2">
    <location>
        <begin position="280"/>
        <end position="292"/>
    </location>
</feature>
<dbReference type="PANTHER" id="PTHR10380:SF196">
    <property type="entry name" value="CUTICULAR PROTEIN 72EA"/>
    <property type="match status" value="1"/>
</dbReference>
<evidence type="ECO:0000256" key="2">
    <source>
        <dbReference type="SAM" id="MobiDB-lite"/>
    </source>
</evidence>
<evidence type="ECO:0000256" key="1">
    <source>
        <dbReference type="PROSITE-ProRule" id="PRU00497"/>
    </source>
</evidence>
<feature type="region of interest" description="Disordered" evidence="2">
    <location>
        <begin position="230"/>
        <end position="297"/>
    </location>
</feature>
<dbReference type="InterPro" id="IPR000618">
    <property type="entry name" value="Insect_cuticle"/>
</dbReference>
<name>A0ABN7AZW8_9HEMI</name>
<keyword evidence="5" id="KW-1185">Reference proteome</keyword>
<dbReference type="Proteomes" id="UP001307889">
    <property type="component" value="Chromosome 7"/>
</dbReference>
<feature type="chain" id="PRO_5045312976" evidence="3">
    <location>
        <begin position="17"/>
        <end position="526"/>
    </location>
</feature>
<organism evidence="4 5">
    <name type="scientific">Nesidiocoris tenuis</name>
    <dbReference type="NCBI Taxonomy" id="355587"/>
    <lineage>
        <taxon>Eukaryota</taxon>
        <taxon>Metazoa</taxon>
        <taxon>Ecdysozoa</taxon>
        <taxon>Arthropoda</taxon>
        <taxon>Hexapoda</taxon>
        <taxon>Insecta</taxon>
        <taxon>Pterygota</taxon>
        <taxon>Neoptera</taxon>
        <taxon>Paraneoptera</taxon>
        <taxon>Hemiptera</taxon>
        <taxon>Heteroptera</taxon>
        <taxon>Panheteroptera</taxon>
        <taxon>Cimicomorpha</taxon>
        <taxon>Miridae</taxon>
        <taxon>Dicyphina</taxon>
        <taxon>Nesidiocoris</taxon>
    </lineage>
</organism>
<feature type="compositionally biased region" description="Basic and acidic residues" evidence="2">
    <location>
        <begin position="251"/>
        <end position="268"/>
    </location>
</feature>
<reference evidence="4 5" key="1">
    <citation type="submission" date="2023-09" db="EMBL/GenBank/DDBJ databases">
        <title>Nesidiocoris tenuis whole genome shotgun sequence.</title>
        <authorList>
            <person name="Shibata T."/>
            <person name="Shimoda M."/>
            <person name="Kobayashi T."/>
            <person name="Uehara T."/>
        </authorList>
    </citation>
    <scope>NUCLEOTIDE SEQUENCE [LARGE SCALE GENOMIC DNA]</scope>
    <source>
        <strain evidence="4 5">Japan</strain>
    </source>
</reference>
<evidence type="ECO:0000313" key="4">
    <source>
        <dbReference type="EMBL" id="BES96947.1"/>
    </source>
</evidence>
<dbReference type="Pfam" id="PF00379">
    <property type="entry name" value="Chitin_bind_4"/>
    <property type="match status" value="2"/>
</dbReference>
<proteinExistence type="predicted"/>
<evidence type="ECO:0000313" key="5">
    <source>
        <dbReference type="Proteomes" id="UP001307889"/>
    </source>
</evidence>
<feature type="signal peptide" evidence="3">
    <location>
        <begin position="1"/>
        <end position="16"/>
    </location>
</feature>
<feature type="compositionally biased region" description="Basic and acidic residues" evidence="2">
    <location>
        <begin position="166"/>
        <end position="178"/>
    </location>
</feature>
<keyword evidence="1" id="KW-0193">Cuticle</keyword>
<dbReference type="PANTHER" id="PTHR10380">
    <property type="entry name" value="CUTICLE PROTEIN"/>
    <property type="match status" value="1"/>
</dbReference>
<feature type="region of interest" description="Disordered" evidence="2">
    <location>
        <begin position="159"/>
        <end position="189"/>
    </location>
</feature>